<keyword evidence="7" id="KW-0540">Nuclease</keyword>
<dbReference type="InterPro" id="IPR020045">
    <property type="entry name" value="DNA_polI_H3TH"/>
</dbReference>
<evidence type="ECO:0000313" key="21">
    <source>
        <dbReference type="Proteomes" id="UP000587760"/>
    </source>
</evidence>
<dbReference type="Pfam" id="PF02739">
    <property type="entry name" value="5_3_exonuc_N"/>
    <property type="match status" value="1"/>
</dbReference>
<keyword evidence="5 16" id="KW-0548">Nucleotidyltransferase</keyword>
<dbReference type="SUPFAM" id="SSF56672">
    <property type="entry name" value="DNA/RNA polymerases"/>
    <property type="match status" value="1"/>
</dbReference>
<dbReference type="SMART" id="SM00474">
    <property type="entry name" value="35EXOc"/>
    <property type="match status" value="1"/>
</dbReference>
<feature type="domain" description="3'-5' exonuclease" evidence="17">
    <location>
        <begin position="308"/>
        <end position="488"/>
    </location>
</feature>
<evidence type="ECO:0000256" key="13">
    <source>
        <dbReference type="ARBA" id="ARBA00023204"/>
    </source>
</evidence>
<comment type="caution">
    <text evidence="20">The sequence shown here is derived from an EMBL/GenBank/DDBJ whole genome shotgun (WGS) entry which is preliminary data.</text>
</comment>
<dbReference type="AlphaFoldDB" id="A0A841RCA0"/>
<dbReference type="FunFam" id="1.20.1060.10:FF:000001">
    <property type="entry name" value="DNA polymerase I"/>
    <property type="match status" value="1"/>
</dbReference>
<dbReference type="InterPro" id="IPR036397">
    <property type="entry name" value="RNaseH_sf"/>
</dbReference>
<dbReference type="SMART" id="SM00279">
    <property type="entry name" value="HhH2"/>
    <property type="match status" value="1"/>
</dbReference>
<evidence type="ECO:0000256" key="15">
    <source>
        <dbReference type="NCBIfam" id="TIGR00593"/>
    </source>
</evidence>
<organism evidence="20 21">
    <name type="scientific">Spirochaeta isovalerica</name>
    <dbReference type="NCBI Taxonomy" id="150"/>
    <lineage>
        <taxon>Bacteria</taxon>
        <taxon>Pseudomonadati</taxon>
        <taxon>Spirochaetota</taxon>
        <taxon>Spirochaetia</taxon>
        <taxon>Spirochaetales</taxon>
        <taxon>Spirochaetaceae</taxon>
        <taxon>Spirochaeta</taxon>
    </lineage>
</organism>
<dbReference type="EC" id="2.7.7.7" evidence="2 15"/>
<keyword evidence="9 16" id="KW-0378">Hydrolase</keyword>
<comment type="similarity">
    <text evidence="1 16">Belongs to the DNA polymerase type-A family.</text>
</comment>
<keyword evidence="13 16" id="KW-0234">DNA repair</keyword>
<dbReference type="GO" id="GO:0006302">
    <property type="term" value="P:double-strand break repair"/>
    <property type="evidence" value="ECO:0007669"/>
    <property type="project" value="TreeGrafter"/>
</dbReference>
<dbReference type="GO" id="GO:0003677">
    <property type="term" value="F:DNA binding"/>
    <property type="evidence" value="ECO:0007669"/>
    <property type="project" value="UniProtKB-UniRule"/>
</dbReference>
<name>A0A841RCA0_9SPIO</name>
<evidence type="ECO:0000256" key="10">
    <source>
        <dbReference type="ARBA" id="ARBA00022839"/>
    </source>
</evidence>
<dbReference type="SMART" id="SM00482">
    <property type="entry name" value="POLAc"/>
    <property type="match status" value="1"/>
</dbReference>
<dbReference type="PANTHER" id="PTHR10133">
    <property type="entry name" value="DNA POLYMERASE I"/>
    <property type="match status" value="1"/>
</dbReference>
<dbReference type="SUPFAM" id="SSF88723">
    <property type="entry name" value="PIN domain-like"/>
    <property type="match status" value="1"/>
</dbReference>
<comment type="catalytic activity">
    <reaction evidence="14 16">
        <text>DNA(n) + a 2'-deoxyribonucleoside 5'-triphosphate = DNA(n+1) + diphosphate</text>
        <dbReference type="Rhea" id="RHEA:22508"/>
        <dbReference type="Rhea" id="RHEA-COMP:17339"/>
        <dbReference type="Rhea" id="RHEA-COMP:17340"/>
        <dbReference type="ChEBI" id="CHEBI:33019"/>
        <dbReference type="ChEBI" id="CHEBI:61560"/>
        <dbReference type="ChEBI" id="CHEBI:173112"/>
        <dbReference type="EC" id="2.7.7.7"/>
    </reaction>
</comment>
<dbReference type="SUPFAM" id="SSF53098">
    <property type="entry name" value="Ribonuclease H-like"/>
    <property type="match status" value="1"/>
</dbReference>
<dbReference type="Proteomes" id="UP000587760">
    <property type="component" value="Unassembled WGS sequence"/>
</dbReference>
<evidence type="ECO:0000256" key="8">
    <source>
        <dbReference type="ARBA" id="ARBA00022763"/>
    </source>
</evidence>
<feature type="domain" description="DNA-directed DNA polymerase family A palm" evidence="19">
    <location>
        <begin position="655"/>
        <end position="861"/>
    </location>
</feature>
<dbReference type="CDD" id="cd06139">
    <property type="entry name" value="DNA_polA_I_Ecoli_like_exo"/>
    <property type="match status" value="1"/>
</dbReference>
<dbReference type="GO" id="GO:0006261">
    <property type="term" value="P:DNA-templated DNA replication"/>
    <property type="evidence" value="ECO:0007669"/>
    <property type="project" value="UniProtKB-UniRule"/>
</dbReference>
<keyword evidence="8 16" id="KW-0227">DNA damage</keyword>
<evidence type="ECO:0000256" key="14">
    <source>
        <dbReference type="ARBA" id="ARBA00049244"/>
    </source>
</evidence>
<keyword evidence="6 16" id="KW-0235">DNA replication</keyword>
<keyword evidence="12 16" id="KW-0238">DNA-binding</keyword>
<evidence type="ECO:0000256" key="6">
    <source>
        <dbReference type="ARBA" id="ARBA00022705"/>
    </source>
</evidence>
<dbReference type="NCBIfam" id="TIGR00593">
    <property type="entry name" value="pola"/>
    <property type="match status" value="1"/>
</dbReference>
<dbReference type="InterPro" id="IPR002421">
    <property type="entry name" value="5-3_exonuclease"/>
</dbReference>
<dbReference type="RefSeq" id="WP_184747813.1">
    <property type="nucleotide sequence ID" value="NZ_JACHGJ010000007.1"/>
</dbReference>
<dbReference type="FunFam" id="1.10.150.20:FF:000002">
    <property type="entry name" value="DNA polymerase I"/>
    <property type="match status" value="1"/>
</dbReference>
<dbReference type="GO" id="GO:0008408">
    <property type="term" value="F:3'-5' exonuclease activity"/>
    <property type="evidence" value="ECO:0007669"/>
    <property type="project" value="UniProtKB-UniRule"/>
</dbReference>
<evidence type="ECO:0000256" key="16">
    <source>
        <dbReference type="RuleBase" id="RU004460"/>
    </source>
</evidence>
<dbReference type="Pfam" id="PF01367">
    <property type="entry name" value="5_3_exonuc"/>
    <property type="match status" value="1"/>
</dbReference>
<evidence type="ECO:0000256" key="2">
    <source>
        <dbReference type="ARBA" id="ARBA00012417"/>
    </source>
</evidence>
<keyword evidence="10 16" id="KW-0269">Exonuclease</keyword>
<evidence type="ECO:0000256" key="7">
    <source>
        <dbReference type="ARBA" id="ARBA00022722"/>
    </source>
</evidence>
<dbReference type="InterPro" id="IPR029060">
    <property type="entry name" value="PIN-like_dom_sf"/>
</dbReference>
<dbReference type="SMART" id="SM00475">
    <property type="entry name" value="53EXOc"/>
    <property type="match status" value="1"/>
</dbReference>
<evidence type="ECO:0000256" key="5">
    <source>
        <dbReference type="ARBA" id="ARBA00022695"/>
    </source>
</evidence>
<dbReference type="Gene3D" id="1.20.1060.10">
    <property type="entry name" value="Taq DNA Polymerase, Chain T, domain 4"/>
    <property type="match status" value="1"/>
</dbReference>
<dbReference type="Pfam" id="PF00476">
    <property type="entry name" value="DNA_pol_A"/>
    <property type="match status" value="1"/>
</dbReference>
<evidence type="ECO:0000256" key="1">
    <source>
        <dbReference type="ARBA" id="ARBA00007705"/>
    </source>
</evidence>
<dbReference type="InterPro" id="IPR036279">
    <property type="entry name" value="5-3_exonuclease_C_sf"/>
</dbReference>
<keyword evidence="11 16" id="KW-0239">DNA-directed DNA polymerase</keyword>
<dbReference type="FunFam" id="1.10.150.20:FF:000003">
    <property type="entry name" value="DNA polymerase I"/>
    <property type="match status" value="1"/>
</dbReference>
<dbReference type="InterPro" id="IPR020046">
    <property type="entry name" value="5-3_exonucl_a-hlix_arch_N"/>
</dbReference>
<dbReference type="InterPro" id="IPR012337">
    <property type="entry name" value="RNaseH-like_sf"/>
</dbReference>
<evidence type="ECO:0000256" key="9">
    <source>
        <dbReference type="ARBA" id="ARBA00022801"/>
    </source>
</evidence>
<dbReference type="InterPro" id="IPR002298">
    <property type="entry name" value="DNA_polymerase_A"/>
</dbReference>
<dbReference type="InterPro" id="IPR043502">
    <property type="entry name" value="DNA/RNA_pol_sf"/>
</dbReference>
<dbReference type="NCBIfam" id="NF004397">
    <property type="entry name" value="PRK05755.1"/>
    <property type="match status" value="1"/>
</dbReference>
<proteinExistence type="inferred from homology"/>
<dbReference type="Gene3D" id="1.10.150.20">
    <property type="entry name" value="5' to 3' exonuclease, C-terminal subdomain"/>
    <property type="match status" value="2"/>
</dbReference>
<dbReference type="InterPro" id="IPR019760">
    <property type="entry name" value="DNA-dir_DNA_pol_A_CS"/>
</dbReference>
<dbReference type="PROSITE" id="PS00447">
    <property type="entry name" value="DNA_POLYMERASE_A"/>
    <property type="match status" value="1"/>
</dbReference>
<evidence type="ECO:0000256" key="3">
    <source>
        <dbReference type="ARBA" id="ARBA00020311"/>
    </source>
</evidence>
<feature type="domain" description="5'-3' exonuclease" evidence="18">
    <location>
        <begin position="2"/>
        <end position="263"/>
    </location>
</feature>
<dbReference type="Gene3D" id="3.30.70.370">
    <property type="match status" value="1"/>
</dbReference>
<accession>A0A841RCA0</accession>
<evidence type="ECO:0000256" key="11">
    <source>
        <dbReference type="ARBA" id="ARBA00022932"/>
    </source>
</evidence>
<evidence type="ECO:0000259" key="18">
    <source>
        <dbReference type="SMART" id="SM00475"/>
    </source>
</evidence>
<dbReference type="Gene3D" id="3.30.420.10">
    <property type="entry name" value="Ribonuclease H-like superfamily/Ribonuclease H"/>
    <property type="match status" value="1"/>
</dbReference>
<reference evidence="20 21" key="1">
    <citation type="submission" date="2020-08" db="EMBL/GenBank/DDBJ databases">
        <title>Genomic Encyclopedia of Type Strains, Phase IV (KMG-IV): sequencing the most valuable type-strain genomes for metagenomic binning, comparative biology and taxonomic classification.</title>
        <authorList>
            <person name="Goeker M."/>
        </authorList>
    </citation>
    <scope>NUCLEOTIDE SEQUENCE [LARGE SCALE GENOMIC DNA]</scope>
    <source>
        <strain evidence="20 21">DSM 2461</strain>
    </source>
</reference>
<evidence type="ECO:0000256" key="4">
    <source>
        <dbReference type="ARBA" id="ARBA00022679"/>
    </source>
</evidence>
<evidence type="ECO:0000313" key="20">
    <source>
        <dbReference type="EMBL" id="MBB6481573.1"/>
    </source>
</evidence>
<dbReference type="SUPFAM" id="SSF47807">
    <property type="entry name" value="5' to 3' exonuclease, C-terminal subdomain"/>
    <property type="match status" value="1"/>
</dbReference>
<dbReference type="CDD" id="cd09859">
    <property type="entry name" value="PIN_53EXO"/>
    <property type="match status" value="1"/>
</dbReference>
<evidence type="ECO:0000259" key="17">
    <source>
        <dbReference type="SMART" id="SM00474"/>
    </source>
</evidence>
<sequence length="897" mass="100734">MKKPLYVLDAFAIIFRSYYAFINNPLRGTDDKNVSAVYGFFSTLYKIFSTYKPEYFAVLLESRTPTFRHEMYEEYKANRARAPEELIEQVPVILEILKALKIPMVQADGYEADDLMGTYARLCEEEGRDCRIISGDKDILQLVSERVHVLKPEKGGLYTDMGPEKVLNTWGLRADQIIDYLSLVGDAADNIPGVKGIGAKGAVKLLNEFDTLEGLYENIDTITAKAQKQNLIDGKENAFFSRQLVIIKQDCPCEEDIEKLAAGEPDYGAAVPILQRIGLKRLAEESAAKAGEEVVVPEEKSAAKAGNYCGVVSAEHLDKWIERAKEAGIFAFDCETDSLDSVSANPVGFSLSVQSEEACYIPVRAPELDCIPEDVIREKLKVILEDENIKIIGQNFKYDMKVLKQWGIYPQGFFFDTMIAAWMIDSSTPSNMDYLAEQYLGYKTVHFADIVEKGKTFDTVPIQKAAHYAAEDADITFRLYEILSVKLKELGMEKIFSQVDMPFVDILSNMELAGIHIDDGELAEYSVELEEKLEALEKEIYYLCGREFNIKSTKQLQEVLFEERKLTPIKKTKTGYSTDTAVLQELAKEDPVPEKILAHRGLAKLKSTYVDALPRYINEDTGKIHTHFIQTGTETGRISSKDPNLQNIPVRDENGRRIRAAFKASPGHVFVSADYSQIELVVLAHLSGDKALTEAFISGEDVHGRTAALIFHVEPEAVTKEQRRIAKVINFGVMYGMSAFRLSNELSIPRGEASSFIKSYFEQYSGIKDFIDKTIEKAEETELAETLFGRIRHIRMINSRNKMEKKAAERIAVNSRIQGTAADIVKMGMIRLAGELKKRQLKSKILLQVHDECILEVPDGEVEIIKPLMKEALEGAAELSVPLRVSVESATSWGEIH</sequence>
<dbReference type="GO" id="GO:0008409">
    <property type="term" value="F:5'-3' exonuclease activity"/>
    <property type="evidence" value="ECO:0007669"/>
    <property type="project" value="UniProtKB-UniRule"/>
</dbReference>
<dbReference type="Gene3D" id="3.40.50.1010">
    <property type="entry name" value="5'-nuclease"/>
    <property type="match status" value="1"/>
</dbReference>
<dbReference type="PRINTS" id="PR00868">
    <property type="entry name" value="DNAPOLI"/>
</dbReference>
<evidence type="ECO:0000259" key="19">
    <source>
        <dbReference type="SMART" id="SM00482"/>
    </source>
</evidence>
<dbReference type="InterPro" id="IPR018320">
    <property type="entry name" value="DNA_polymerase_1"/>
</dbReference>
<keyword evidence="21" id="KW-1185">Reference proteome</keyword>
<comment type="function">
    <text evidence="16">In addition to polymerase activity, this DNA polymerase exhibits 3'-5' and 5'-3' exonuclease activity.</text>
</comment>
<dbReference type="Pfam" id="PF01612">
    <property type="entry name" value="DNA_pol_A_exo1"/>
    <property type="match status" value="1"/>
</dbReference>
<dbReference type="PANTHER" id="PTHR10133:SF27">
    <property type="entry name" value="DNA POLYMERASE NU"/>
    <property type="match status" value="1"/>
</dbReference>
<dbReference type="GO" id="GO:0003887">
    <property type="term" value="F:DNA-directed DNA polymerase activity"/>
    <property type="evidence" value="ECO:0007669"/>
    <property type="project" value="UniProtKB-UniRule"/>
</dbReference>
<dbReference type="InterPro" id="IPR001098">
    <property type="entry name" value="DNA-dir_DNA_pol_A_palm_dom"/>
</dbReference>
<dbReference type="CDD" id="cd08637">
    <property type="entry name" value="DNA_pol_A_pol_I_C"/>
    <property type="match status" value="1"/>
</dbReference>
<dbReference type="InterPro" id="IPR008918">
    <property type="entry name" value="HhH2"/>
</dbReference>
<evidence type="ECO:0000256" key="12">
    <source>
        <dbReference type="ARBA" id="ARBA00023125"/>
    </source>
</evidence>
<keyword evidence="4 16" id="KW-0808">Transferase</keyword>
<dbReference type="InterPro" id="IPR002562">
    <property type="entry name" value="3'-5'_exonuclease_dom"/>
</dbReference>
<dbReference type="CDD" id="cd09898">
    <property type="entry name" value="H3TH_53EXO"/>
    <property type="match status" value="1"/>
</dbReference>
<gene>
    <name evidence="16" type="primary">polA</name>
    <name evidence="20" type="ORF">HNR50_003253</name>
</gene>
<dbReference type="EMBL" id="JACHGJ010000007">
    <property type="protein sequence ID" value="MBB6481573.1"/>
    <property type="molecule type" value="Genomic_DNA"/>
</dbReference>
<protein>
    <recommendedName>
        <fullName evidence="3 15">DNA polymerase I</fullName>
        <ecNumber evidence="2 15">2.7.7.7</ecNumber>
    </recommendedName>
</protein>